<evidence type="ECO:0000313" key="3">
    <source>
        <dbReference type="Proteomes" id="UP000019149"/>
    </source>
</evidence>
<keyword evidence="1" id="KW-0472">Membrane</keyword>
<evidence type="ECO:0000313" key="2">
    <source>
        <dbReference type="EMBL" id="EUB56207.1"/>
    </source>
</evidence>
<keyword evidence="1" id="KW-0812">Transmembrane</keyword>
<dbReference type="CTD" id="36344670"/>
<name>W6UD24_ECHGR</name>
<feature type="transmembrane region" description="Helical" evidence="1">
    <location>
        <begin position="44"/>
        <end position="61"/>
    </location>
</feature>
<dbReference type="Proteomes" id="UP000019149">
    <property type="component" value="Unassembled WGS sequence"/>
</dbReference>
<gene>
    <name evidence="2" type="ORF">EGR_08955</name>
</gene>
<sequence length="277" mass="32355">MKVHMARDSFFHDFVEILLLQIFLKKDEANFAKSGWKEKKKEEFYFILRIGNALGYLAFIADFEKQPNKCENGDSDVTNTFLKQAQTLAIILTFISNAFNFASTFTFIRRIYPSCNSYAFTSAFRRNWCILNYIVLTMVHFLWISQMMIKLSPLKQFCQTFLTKWFFQALPEIHLIQRSFANRLSPPLQIHPVALWSTNPALLTLNTSVAWVDNFWRIVVMYNIKETVWRLFDGANTNIINSQSFTSFPSRLLPFTLGNPIKTLLRGKATIRSYAIY</sequence>
<comment type="caution">
    <text evidence="2">The sequence shown here is derived from an EMBL/GenBank/DDBJ whole genome shotgun (WGS) entry which is preliminary data.</text>
</comment>
<keyword evidence="1" id="KW-1133">Transmembrane helix</keyword>
<feature type="transmembrane region" description="Helical" evidence="1">
    <location>
        <begin position="129"/>
        <end position="149"/>
    </location>
</feature>
<evidence type="ECO:0000256" key="1">
    <source>
        <dbReference type="SAM" id="Phobius"/>
    </source>
</evidence>
<dbReference type="KEGG" id="egl:EGR_08955"/>
<proteinExistence type="predicted"/>
<dbReference type="AlphaFoldDB" id="W6UD24"/>
<feature type="transmembrane region" description="Helical" evidence="1">
    <location>
        <begin position="88"/>
        <end position="108"/>
    </location>
</feature>
<accession>W6UD24</accession>
<dbReference type="GeneID" id="36344670"/>
<protein>
    <submittedName>
        <fullName evidence="2">Uncharacterized protein</fullName>
    </submittedName>
</protein>
<keyword evidence="3" id="KW-1185">Reference proteome</keyword>
<dbReference type="RefSeq" id="XP_024347403.1">
    <property type="nucleotide sequence ID" value="XM_024498204.1"/>
</dbReference>
<dbReference type="EMBL" id="APAU02000125">
    <property type="protein sequence ID" value="EUB56207.1"/>
    <property type="molecule type" value="Genomic_DNA"/>
</dbReference>
<organism evidence="2 3">
    <name type="scientific">Echinococcus granulosus</name>
    <name type="common">Hydatid tapeworm</name>
    <dbReference type="NCBI Taxonomy" id="6210"/>
    <lineage>
        <taxon>Eukaryota</taxon>
        <taxon>Metazoa</taxon>
        <taxon>Spiralia</taxon>
        <taxon>Lophotrochozoa</taxon>
        <taxon>Platyhelminthes</taxon>
        <taxon>Cestoda</taxon>
        <taxon>Eucestoda</taxon>
        <taxon>Cyclophyllidea</taxon>
        <taxon>Taeniidae</taxon>
        <taxon>Echinococcus</taxon>
        <taxon>Echinococcus granulosus group</taxon>
    </lineage>
</organism>
<reference evidence="2 3" key="1">
    <citation type="journal article" date="2013" name="Nat. Genet.">
        <title>The genome of the hydatid tapeworm Echinococcus granulosus.</title>
        <authorList>
            <person name="Zheng H."/>
            <person name="Zhang W."/>
            <person name="Zhang L."/>
            <person name="Zhang Z."/>
            <person name="Li J."/>
            <person name="Lu G."/>
            <person name="Zhu Y."/>
            <person name="Wang Y."/>
            <person name="Huang Y."/>
            <person name="Liu J."/>
            <person name="Kang H."/>
            <person name="Chen J."/>
            <person name="Wang L."/>
            <person name="Chen A."/>
            <person name="Yu S."/>
            <person name="Gao Z."/>
            <person name="Jin L."/>
            <person name="Gu W."/>
            <person name="Wang Z."/>
            <person name="Zhao L."/>
            <person name="Shi B."/>
            <person name="Wen H."/>
            <person name="Lin R."/>
            <person name="Jones M.K."/>
            <person name="Brejova B."/>
            <person name="Vinar T."/>
            <person name="Zhao G."/>
            <person name="McManus D.P."/>
            <person name="Chen Z."/>
            <person name="Zhou Y."/>
            <person name="Wang S."/>
        </authorList>
    </citation>
    <scope>NUCLEOTIDE SEQUENCE [LARGE SCALE GENOMIC DNA]</scope>
</reference>